<accession>A0A7K1XTQ5</accession>
<comment type="caution">
    <text evidence="1">The sequence shown here is derived from an EMBL/GenBank/DDBJ whole genome shotgun (WGS) entry which is preliminary data.</text>
</comment>
<name>A0A7K1XTQ5_9SPHI</name>
<evidence type="ECO:0000313" key="2">
    <source>
        <dbReference type="Proteomes" id="UP000451233"/>
    </source>
</evidence>
<organism evidence="1 2">
    <name type="scientific">Hufsiella ginkgonis</name>
    <dbReference type="NCBI Taxonomy" id="2695274"/>
    <lineage>
        <taxon>Bacteria</taxon>
        <taxon>Pseudomonadati</taxon>
        <taxon>Bacteroidota</taxon>
        <taxon>Sphingobacteriia</taxon>
        <taxon>Sphingobacteriales</taxon>
        <taxon>Sphingobacteriaceae</taxon>
        <taxon>Hufsiella</taxon>
    </lineage>
</organism>
<proteinExistence type="predicted"/>
<reference evidence="1 2" key="1">
    <citation type="submission" date="2019-11" db="EMBL/GenBank/DDBJ databases">
        <title>Pedobacter sp. HMF7056 Genome sequencing and assembly.</title>
        <authorList>
            <person name="Kang H."/>
            <person name="Kim H."/>
            <person name="Joh K."/>
        </authorList>
    </citation>
    <scope>NUCLEOTIDE SEQUENCE [LARGE SCALE GENOMIC DNA]</scope>
    <source>
        <strain evidence="1 2">HMF7056</strain>
    </source>
</reference>
<dbReference type="RefSeq" id="WP_160905170.1">
    <property type="nucleotide sequence ID" value="NZ_WVHS01000001.1"/>
</dbReference>
<dbReference type="AlphaFoldDB" id="A0A7K1XTQ5"/>
<dbReference type="Proteomes" id="UP000451233">
    <property type="component" value="Unassembled WGS sequence"/>
</dbReference>
<keyword evidence="2" id="KW-1185">Reference proteome</keyword>
<protein>
    <submittedName>
        <fullName evidence="1">Uncharacterized protein</fullName>
    </submittedName>
</protein>
<evidence type="ECO:0000313" key="1">
    <source>
        <dbReference type="EMBL" id="MXV14177.1"/>
    </source>
</evidence>
<gene>
    <name evidence="1" type="ORF">GS398_02605</name>
</gene>
<sequence>MSKALTEGAEMGYANTALGSSSKIIQYGGEIVQVTTNQVAGKTVVSNAWVITDPAYKWQALKILSNVK</sequence>
<dbReference type="EMBL" id="WVHS01000001">
    <property type="protein sequence ID" value="MXV14177.1"/>
    <property type="molecule type" value="Genomic_DNA"/>
</dbReference>